<reference evidence="2" key="1">
    <citation type="journal article" date="2015" name="Nat. Genet.">
        <title>The pineapple genome and the evolution of CAM photosynthesis.</title>
        <authorList>
            <person name="Ming R."/>
            <person name="VanBuren R."/>
            <person name="Wai C.M."/>
            <person name="Tang H."/>
            <person name="Schatz M.C."/>
            <person name="Bowers J.E."/>
            <person name="Lyons E."/>
            <person name="Wang M.L."/>
            <person name="Chen J."/>
            <person name="Biggers E."/>
            <person name="Zhang J."/>
            <person name="Huang L."/>
            <person name="Zhang L."/>
            <person name="Miao W."/>
            <person name="Zhang J."/>
            <person name="Ye Z."/>
            <person name="Miao C."/>
            <person name="Lin Z."/>
            <person name="Wang H."/>
            <person name="Zhou H."/>
            <person name="Yim W.C."/>
            <person name="Priest H.D."/>
            <person name="Zheng C."/>
            <person name="Woodhouse M."/>
            <person name="Edger P.P."/>
            <person name="Guyot R."/>
            <person name="Guo H.B."/>
            <person name="Guo H."/>
            <person name="Zheng G."/>
            <person name="Singh R."/>
            <person name="Sharma A."/>
            <person name="Min X."/>
            <person name="Zheng Y."/>
            <person name="Lee H."/>
            <person name="Gurtowski J."/>
            <person name="Sedlazeck F.J."/>
            <person name="Harkess A."/>
            <person name="McKain M.R."/>
            <person name="Liao Z."/>
            <person name="Fang J."/>
            <person name="Liu J."/>
            <person name="Zhang X."/>
            <person name="Zhang Q."/>
            <person name="Hu W."/>
            <person name="Qin Y."/>
            <person name="Wang K."/>
            <person name="Chen L.Y."/>
            <person name="Shirley N."/>
            <person name="Lin Y.R."/>
            <person name="Liu L.Y."/>
            <person name="Hernandez A.G."/>
            <person name="Wright C.L."/>
            <person name="Bulone V."/>
            <person name="Tuskan G.A."/>
            <person name="Heath K."/>
            <person name="Zee F."/>
            <person name="Moore P.H."/>
            <person name="Sunkar R."/>
            <person name="Leebens-Mack J.H."/>
            <person name="Mockler T."/>
            <person name="Bennetzen J.L."/>
            <person name="Freeling M."/>
            <person name="Sankoff D."/>
            <person name="Paterson A.H."/>
            <person name="Zhu X."/>
            <person name="Yang X."/>
            <person name="Smith J.A."/>
            <person name="Cushman J.C."/>
            <person name="Paull R.E."/>
            <person name="Yu Q."/>
        </authorList>
    </citation>
    <scope>NUCLEOTIDE SEQUENCE [LARGE SCALE GENOMIC DNA]</scope>
    <source>
        <strain evidence="2">cv. F153</strain>
    </source>
</reference>
<feature type="compositionally biased region" description="Pro residues" evidence="1">
    <location>
        <begin position="115"/>
        <end position="129"/>
    </location>
</feature>
<dbReference type="AlphaFoldDB" id="A0A6P5F9F2"/>
<feature type="region of interest" description="Disordered" evidence="1">
    <location>
        <begin position="1"/>
        <end position="35"/>
    </location>
</feature>
<gene>
    <name evidence="3" type="primary">LOC109713235</name>
</gene>
<feature type="compositionally biased region" description="Low complexity" evidence="1">
    <location>
        <begin position="84"/>
        <end position="114"/>
    </location>
</feature>
<protein>
    <submittedName>
        <fullName evidence="3">Proline-rich transmembrane protein 1-like</fullName>
    </submittedName>
</protein>
<feature type="compositionally biased region" description="Basic residues" evidence="1">
    <location>
        <begin position="133"/>
        <end position="143"/>
    </location>
</feature>
<evidence type="ECO:0000313" key="2">
    <source>
        <dbReference type="Proteomes" id="UP000515123"/>
    </source>
</evidence>
<organism evidence="2 3">
    <name type="scientific">Ananas comosus</name>
    <name type="common">Pineapple</name>
    <name type="synonym">Ananas ananas</name>
    <dbReference type="NCBI Taxonomy" id="4615"/>
    <lineage>
        <taxon>Eukaryota</taxon>
        <taxon>Viridiplantae</taxon>
        <taxon>Streptophyta</taxon>
        <taxon>Embryophyta</taxon>
        <taxon>Tracheophyta</taxon>
        <taxon>Spermatophyta</taxon>
        <taxon>Magnoliopsida</taxon>
        <taxon>Liliopsida</taxon>
        <taxon>Poales</taxon>
        <taxon>Bromeliaceae</taxon>
        <taxon>Bromelioideae</taxon>
        <taxon>Ananas</taxon>
    </lineage>
</organism>
<proteinExistence type="predicted"/>
<feature type="compositionally biased region" description="Low complexity" evidence="1">
    <location>
        <begin position="68"/>
        <end position="77"/>
    </location>
</feature>
<evidence type="ECO:0000256" key="1">
    <source>
        <dbReference type="SAM" id="MobiDB-lite"/>
    </source>
</evidence>
<dbReference type="GeneID" id="109713235"/>
<dbReference type="RefSeq" id="XP_020092821.1">
    <property type="nucleotide sequence ID" value="XM_020237232.1"/>
</dbReference>
<dbReference type="Proteomes" id="UP000515123">
    <property type="component" value="Linkage group 7"/>
</dbReference>
<name>A0A6P5F9F2_ANACO</name>
<accession>A0A6P5F9F2</accession>
<reference evidence="3" key="2">
    <citation type="submission" date="2025-08" db="UniProtKB">
        <authorList>
            <consortium name="RefSeq"/>
        </authorList>
    </citation>
    <scope>IDENTIFICATION</scope>
    <source>
        <tissue evidence="3">Leaf</tissue>
    </source>
</reference>
<sequence length="143" mass="14701">MLPQPCRRPRSPATLPGRSPPPLRAGAATSVNHSCPDLLGLSRASEVSLRTAAPWTTSAAFFEASATLPVGRCRPSKSSPPPRALGAAAPACRPSQARAATPEPRAAAAVARRLLPPPPASGNPPPMSPTYPGRRRGRSCSGT</sequence>
<feature type="region of interest" description="Disordered" evidence="1">
    <location>
        <begin position="68"/>
        <end position="143"/>
    </location>
</feature>
<keyword evidence="2" id="KW-1185">Reference proteome</keyword>
<evidence type="ECO:0000313" key="3">
    <source>
        <dbReference type="RefSeq" id="XP_020092821.1"/>
    </source>
</evidence>